<dbReference type="Proteomes" id="UP001215598">
    <property type="component" value="Unassembled WGS sequence"/>
</dbReference>
<sequence length="296" mass="32982">MAGGTFQNNDPKNSLVEGYASGLSALLAEATSDPMYLQAATESSTFIQTQLTNVQKIVQAGITADAKSSPCSVISDTDPTQSGLMLEGLAILSSFTKNASTQNLLNELLLAVIPNTGWQGENGIVSTDFGGHMNLLRGLGAVYSRNTTTPELQRYEMEKVLVDDILIKVLQFNAVVDFTTLNGTDKFFWPRPNGCSWRLDQCIIPPERFYINTVSVRPFTNKFGISRTHSSITSRTIQDWGHHGNRVFAASFFPRYRQRANRRRWDQENWGNGTQTTQFALREVTTALLIFKTRVR</sequence>
<dbReference type="Gene3D" id="1.50.10.20">
    <property type="match status" value="1"/>
</dbReference>
<proteinExistence type="predicted"/>
<accession>A0AAD7JR03</accession>
<gene>
    <name evidence="1" type="ORF">B0H16DRAFT_1452786</name>
</gene>
<reference evidence="1" key="1">
    <citation type="submission" date="2023-03" db="EMBL/GenBank/DDBJ databases">
        <title>Massive genome expansion in bonnet fungi (Mycena s.s.) driven by repeated elements and novel gene families across ecological guilds.</title>
        <authorList>
            <consortium name="Lawrence Berkeley National Laboratory"/>
            <person name="Harder C.B."/>
            <person name="Miyauchi S."/>
            <person name="Viragh M."/>
            <person name="Kuo A."/>
            <person name="Thoen E."/>
            <person name="Andreopoulos B."/>
            <person name="Lu D."/>
            <person name="Skrede I."/>
            <person name="Drula E."/>
            <person name="Henrissat B."/>
            <person name="Morin E."/>
            <person name="Kohler A."/>
            <person name="Barry K."/>
            <person name="LaButti K."/>
            <person name="Morin E."/>
            <person name="Salamov A."/>
            <person name="Lipzen A."/>
            <person name="Mereny Z."/>
            <person name="Hegedus B."/>
            <person name="Baldrian P."/>
            <person name="Stursova M."/>
            <person name="Weitz H."/>
            <person name="Taylor A."/>
            <person name="Grigoriev I.V."/>
            <person name="Nagy L.G."/>
            <person name="Martin F."/>
            <person name="Kauserud H."/>
        </authorList>
    </citation>
    <scope>NUCLEOTIDE SEQUENCE</scope>
    <source>
        <strain evidence="1">CBHHK182m</strain>
    </source>
</reference>
<keyword evidence="2" id="KW-1185">Reference proteome</keyword>
<evidence type="ECO:0000313" key="1">
    <source>
        <dbReference type="EMBL" id="KAJ7768858.1"/>
    </source>
</evidence>
<dbReference type="AlphaFoldDB" id="A0AAD7JR03"/>
<dbReference type="EMBL" id="JARKIB010000019">
    <property type="protein sequence ID" value="KAJ7768858.1"/>
    <property type="molecule type" value="Genomic_DNA"/>
</dbReference>
<organism evidence="1 2">
    <name type="scientific">Mycena metata</name>
    <dbReference type="NCBI Taxonomy" id="1033252"/>
    <lineage>
        <taxon>Eukaryota</taxon>
        <taxon>Fungi</taxon>
        <taxon>Dikarya</taxon>
        <taxon>Basidiomycota</taxon>
        <taxon>Agaricomycotina</taxon>
        <taxon>Agaricomycetes</taxon>
        <taxon>Agaricomycetidae</taxon>
        <taxon>Agaricales</taxon>
        <taxon>Marasmiineae</taxon>
        <taxon>Mycenaceae</taxon>
        <taxon>Mycena</taxon>
    </lineage>
</organism>
<protein>
    <submittedName>
        <fullName evidence="1">Uncharacterized protein</fullName>
    </submittedName>
</protein>
<comment type="caution">
    <text evidence="1">The sequence shown here is derived from an EMBL/GenBank/DDBJ whole genome shotgun (WGS) entry which is preliminary data.</text>
</comment>
<evidence type="ECO:0000313" key="2">
    <source>
        <dbReference type="Proteomes" id="UP001215598"/>
    </source>
</evidence>
<name>A0AAD7JR03_9AGAR</name>